<reference evidence="1 2" key="1">
    <citation type="journal article" date="2024" name="G3 (Bethesda)">
        <title>Genome assembly of Hibiscus sabdariffa L. provides insights into metabolisms of medicinal natural products.</title>
        <authorList>
            <person name="Kim T."/>
        </authorList>
    </citation>
    <scope>NUCLEOTIDE SEQUENCE [LARGE SCALE GENOMIC DNA]</scope>
    <source>
        <strain evidence="1">TK-2024</strain>
        <tissue evidence="1">Old leaves</tissue>
    </source>
</reference>
<protein>
    <submittedName>
        <fullName evidence="1">Uncharacterized protein</fullName>
    </submittedName>
</protein>
<evidence type="ECO:0000313" key="2">
    <source>
        <dbReference type="Proteomes" id="UP001472677"/>
    </source>
</evidence>
<name>A0ABR2F9X8_9ROSI</name>
<proteinExistence type="predicted"/>
<gene>
    <name evidence="1" type="ORF">V6N12_062714</name>
</gene>
<accession>A0ABR2F9X8</accession>
<sequence>MVVVDAVRTSVFGLHYPPSLASKQSKRCRMDGKNVSRVVDLETEGGPYLIFLSANLSSEEDEQYIQLLKEYLNLHGVRLRCLG</sequence>
<evidence type="ECO:0000313" key="1">
    <source>
        <dbReference type="EMBL" id="KAK8575037.1"/>
    </source>
</evidence>
<dbReference type="Proteomes" id="UP001472677">
    <property type="component" value="Unassembled WGS sequence"/>
</dbReference>
<keyword evidence="2" id="KW-1185">Reference proteome</keyword>
<dbReference type="EMBL" id="JBBPBM010000007">
    <property type="protein sequence ID" value="KAK8575037.1"/>
    <property type="molecule type" value="Genomic_DNA"/>
</dbReference>
<organism evidence="1 2">
    <name type="scientific">Hibiscus sabdariffa</name>
    <name type="common">roselle</name>
    <dbReference type="NCBI Taxonomy" id="183260"/>
    <lineage>
        <taxon>Eukaryota</taxon>
        <taxon>Viridiplantae</taxon>
        <taxon>Streptophyta</taxon>
        <taxon>Embryophyta</taxon>
        <taxon>Tracheophyta</taxon>
        <taxon>Spermatophyta</taxon>
        <taxon>Magnoliopsida</taxon>
        <taxon>eudicotyledons</taxon>
        <taxon>Gunneridae</taxon>
        <taxon>Pentapetalae</taxon>
        <taxon>rosids</taxon>
        <taxon>malvids</taxon>
        <taxon>Malvales</taxon>
        <taxon>Malvaceae</taxon>
        <taxon>Malvoideae</taxon>
        <taxon>Hibiscus</taxon>
    </lineage>
</organism>
<comment type="caution">
    <text evidence="1">The sequence shown here is derived from an EMBL/GenBank/DDBJ whole genome shotgun (WGS) entry which is preliminary data.</text>
</comment>